<dbReference type="AlphaFoldDB" id="A0A1G6HX45"/>
<organism evidence="2 3">
    <name type="scientific">Paraburkholderia lycopersici</name>
    <dbReference type="NCBI Taxonomy" id="416944"/>
    <lineage>
        <taxon>Bacteria</taxon>
        <taxon>Pseudomonadati</taxon>
        <taxon>Pseudomonadota</taxon>
        <taxon>Betaproteobacteria</taxon>
        <taxon>Burkholderiales</taxon>
        <taxon>Burkholderiaceae</taxon>
        <taxon>Paraburkholderia</taxon>
    </lineage>
</organism>
<keyword evidence="3" id="KW-1185">Reference proteome</keyword>
<dbReference type="Proteomes" id="UP000198908">
    <property type="component" value="Unassembled WGS sequence"/>
</dbReference>
<evidence type="ECO:0000313" key="2">
    <source>
        <dbReference type="EMBL" id="SDB98415.1"/>
    </source>
</evidence>
<dbReference type="STRING" id="416944.SAMN05421548_103162"/>
<evidence type="ECO:0000313" key="3">
    <source>
        <dbReference type="Proteomes" id="UP000198908"/>
    </source>
</evidence>
<evidence type="ECO:0000256" key="1">
    <source>
        <dbReference type="SAM" id="MobiDB-lite"/>
    </source>
</evidence>
<accession>A0A1G6HX45</accession>
<feature type="region of interest" description="Disordered" evidence="1">
    <location>
        <begin position="1"/>
        <end position="32"/>
    </location>
</feature>
<gene>
    <name evidence="2" type="ORF">SAMN05421548_103162</name>
</gene>
<proteinExistence type="predicted"/>
<protein>
    <submittedName>
        <fullName evidence="2">Uncharacterized protein</fullName>
    </submittedName>
</protein>
<name>A0A1G6HX45_9BURK</name>
<dbReference type="EMBL" id="FMYQ01000003">
    <property type="protein sequence ID" value="SDB98415.1"/>
    <property type="molecule type" value="Genomic_DNA"/>
</dbReference>
<reference evidence="3" key="1">
    <citation type="submission" date="2016-09" db="EMBL/GenBank/DDBJ databases">
        <authorList>
            <person name="Varghese N."/>
            <person name="Submissions S."/>
        </authorList>
    </citation>
    <scope>NUCLEOTIDE SEQUENCE [LARGE SCALE GENOMIC DNA]</scope>
    <source>
        <strain evidence="3">TNe-862</strain>
    </source>
</reference>
<sequence length="82" mass="8958">MLARLASGEEAGKRRTVSQSGPVSGKMRGSRAFGVAPGRFTARAASGRLVANSAAAPRSYSIRLRWRDRFRRLLQARALSNR</sequence>